<dbReference type="RefSeq" id="WP_350718602.1">
    <property type="nucleotide sequence ID" value="NZ_JBEPCO010000011.1"/>
</dbReference>
<protein>
    <recommendedName>
        <fullName evidence="5">Secreted protein</fullName>
    </recommendedName>
</protein>
<organism evidence="3 4">
    <name type="scientific">Streptomyces flaveolus</name>
    <dbReference type="NCBI Taxonomy" id="67297"/>
    <lineage>
        <taxon>Bacteria</taxon>
        <taxon>Bacillati</taxon>
        <taxon>Actinomycetota</taxon>
        <taxon>Actinomycetes</taxon>
        <taxon>Kitasatosporales</taxon>
        <taxon>Streptomycetaceae</taxon>
        <taxon>Streptomyces</taxon>
    </lineage>
</organism>
<evidence type="ECO:0000256" key="2">
    <source>
        <dbReference type="SAM" id="SignalP"/>
    </source>
</evidence>
<feature type="signal peptide" evidence="2">
    <location>
        <begin position="1"/>
        <end position="22"/>
    </location>
</feature>
<evidence type="ECO:0008006" key="5">
    <source>
        <dbReference type="Google" id="ProtNLM"/>
    </source>
</evidence>
<comment type="caution">
    <text evidence="3">The sequence shown here is derived from an EMBL/GenBank/DDBJ whole genome shotgun (WGS) entry which is preliminary data.</text>
</comment>
<evidence type="ECO:0000256" key="1">
    <source>
        <dbReference type="SAM" id="MobiDB-lite"/>
    </source>
</evidence>
<reference evidence="3 4" key="1">
    <citation type="submission" date="2024-06" db="EMBL/GenBank/DDBJ databases">
        <title>The Natural Products Discovery Center: Release of the First 8490 Sequenced Strains for Exploring Actinobacteria Biosynthetic Diversity.</title>
        <authorList>
            <person name="Kalkreuter E."/>
            <person name="Kautsar S.A."/>
            <person name="Yang D."/>
            <person name="Bader C.D."/>
            <person name="Teijaro C.N."/>
            <person name="Fluegel L."/>
            <person name="Davis C.M."/>
            <person name="Simpson J.R."/>
            <person name="Lauterbach L."/>
            <person name="Steele A.D."/>
            <person name="Gui C."/>
            <person name="Meng S."/>
            <person name="Li G."/>
            <person name="Viehrig K."/>
            <person name="Ye F."/>
            <person name="Su P."/>
            <person name="Kiefer A.F."/>
            <person name="Nichols A."/>
            <person name="Cepeda A.J."/>
            <person name="Yan W."/>
            <person name="Fan B."/>
            <person name="Jiang Y."/>
            <person name="Adhikari A."/>
            <person name="Zheng C.-J."/>
            <person name="Schuster L."/>
            <person name="Cowan T.M."/>
            <person name="Smanski M.J."/>
            <person name="Chevrette M.G."/>
            <person name="De Carvalho L.P.S."/>
            <person name="Shen B."/>
        </authorList>
    </citation>
    <scope>NUCLEOTIDE SEQUENCE [LARGE SCALE GENOMIC DNA]</scope>
    <source>
        <strain evidence="3 4">NPDC000632</strain>
    </source>
</reference>
<dbReference type="EMBL" id="JBEPCV010000024">
    <property type="protein sequence ID" value="MER6906695.1"/>
    <property type="molecule type" value="Genomic_DNA"/>
</dbReference>
<feature type="chain" id="PRO_5045178191" description="Secreted protein" evidence="2">
    <location>
        <begin position="23"/>
        <end position="337"/>
    </location>
</feature>
<accession>A0ABV1VL41</accession>
<gene>
    <name evidence="3" type="ORF">ABT322_23740</name>
</gene>
<evidence type="ECO:0000313" key="4">
    <source>
        <dbReference type="Proteomes" id="UP001490330"/>
    </source>
</evidence>
<sequence length="337" mass="35912">MRVAVAVGVAVLTAAGSAVAIAADDGRRVLPRASYDPFRGSAAAQEWVAYGDHAAVVRVTRESAAEPDPKDGDYVPRTVTATVTQVIWSRPGAPRLPEEFTLRAHGWYTTLFGGREEAAREGAPRLEPGHTYVVGVIGTRSGAELIGDDAALPYDDETLGLGELEGRAVAPDAYRRAVRGLPEDAVAEFAVAETYNPRTLRDVQRLLEGTSPRNVYRRTALTGLHTDLNLDRKADRPVDDGTGDLPGRTRRSVPALDSGTDYFLTVSCSGRSEAVTVRLTVNGTHSTRRLPCNTSGDLVAVKRPRGEVTYEIASDGTGVGAVAWNLSEAPGVADGHR</sequence>
<proteinExistence type="predicted"/>
<evidence type="ECO:0000313" key="3">
    <source>
        <dbReference type="EMBL" id="MER6906695.1"/>
    </source>
</evidence>
<keyword evidence="2" id="KW-0732">Signal</keyword>
<feature type="region of interest" description="Disordered" evidence="1">
    <location>
        <begin position="232"/>
        <end position="252"/>
    </location>
</feature>
<keyword evidence="4" id="KW-1185">Reference proteome</keyword>
<dbReference type="Proteomes" id="UP001490330">
    <property type="component" value="Unassembled WGS sequence"/>
</dbReference>
<name>A0ABV1VL41_9ACTN</name>